<keyword evidence="2" id="KW-0479">Metal-binding</keyword>
<keyword evidence="4" id="KW-0472">Membrane</keyword>
<organism evidence="6">
    <name type="scientific">hydrothermal vent metagenome</name>
    <dbReference type="NCBI Taxonomy" id="652676"/>
    <lineage>
        <taxon>unclassified sequences</taxon>
        <taxon>metagenomes</taxon>
        <taxon>ecological metagenomes</taxon>
    </lineage>
</organism>
<dbReference type="Pfam" id="PF00034">
    <property type="entry name" value="Cytochrom_C"/>
    <property type="match status" value="1"/>
</dbReference>
<name>A0A3B0S647_9ZZZZ</name>
<dbReference type="SUPFAM" id="SSF46626">
    <property type="entry name" value="Cytochrome c"/>
    <property type="match status" value="1"/>
</dbReference>
<evidence type="ECO:0000313" key="6">
    <source>
        <dbReference type="EMBL" id="VAV99719.1"/>
    </source>
</evidence>
<evidence type="ECO:0000256" key="3">
    <source>
        <dbReference type="ARBA" id="ARBA00023004"/>
    </source>
</evidence>
<dbReference type="PANTHER" id="PTHR35008:SF4">
    <property type="entry name" value="BLL4482 PROTEIN"/>
    <property type="match status" value="1"/>
</dbReference>
<dbReference type="GO" id="GO:0020037">
    <property type="term" value="F:heme binding"/>
    <property type="evidence" value="ECO:0007669"/>
    <property type="project" value="InterPro"/>
</dbReference>
<dbReference type="PANTHER" id="PTHR35008">
    <property type="entry name" value="BLL4482 PROTEIN-RELATED"/>
    <property type="match status" value="1"/>
</dbReference>
<proteinExistence type="predicted"/>
<dbReference type="PROSITE" id="PS51007">
    <property type="entry name" value="CYTC"/>
    <property type="match status" value="1"/>
</dbReference>
<feature type="transmembrane region" description="Helical" evidence="4">
    <location>
        <begin position="15"/>
        <end position="34"/>
    </location>
</feature>
<dbReference type="InterPro" id="IPR051459">
    <property type="entry name" value="Cytochrome_c-type_DH"/>
</dbReference>
<evidence type="ECO:0000256" key="1">
    <source>
        <dbReference type="ARBA" id="ARBA00022617"/>
    </source>
</evidence>
<feature type="domain" description="Cytochrome c" evidence="5">
    <location>
        <begin position="48"/>
        <end position="147"/>
    </location>
</feature>
<evidence type="ECO:0000259" key="5">
    <source>
        <dbReference type="PROSITE" id="PS51007"/>
    </source>
</evidence>
<keyword evidence="4" id="KW-1133">Transmembrane helix</keyword>
<sequence length="168" mass="18593">MSEKQPTATKSANRWLYLPAVFVLVGAVAFTMFYGKGNSFQLFPDDPTIVAQGQSIYQANCASCHGVNLEGQPNWQKRTAEGLMPAPPHDQSGHTWHHASELLFKMTKFGPASLIKEANYKSGMSDFAEILSDKEIIAVLSYIKSTWPADVRKSHDKIDQAYKQNNGG</sequence>
<keyword evidence="1" id="KW-0349">Heme</keyword>
<gene>
    <name evidence="6" type="ORF">MNBD_ALPHA08-805</name>
</gene>
<keyword evidence="3" id="KW-0408">Iron</keyword>
<protein>
    <submittedName>
        <fullName evidence="6">Cytochrome c family protein</fullName>
    </submittedName>
</protein>
<keyword evidence="4" id="KW-0812">Transmembrane</keyword>
<dbReference type="Gene3D" id="1.10.760.10">
    <property type="entry name" value="Cytochrome c-like domain"/>
    <property type="match status" value="1"/>
</dbReference>
<dbReference type="GO" id="GO:0046872">
    <property type="term" value="F:metal ion binding"/>
    <property type="evidence" value="ECO:0007669"/>
    <property type="project" value="UniProtKB-KW"/>
</dbReference>
<dbReference type="InterPro" id="IPR009056">
    <property type="entry name" value="Cyt_c-like_dom"/>
</dbReference>
<dbReference type="GO" id="GO:0009055">
    <property type="term" value="F:electron transfer activity"/>
    <property type="evidence" value="ECO:0007669"/>
    <property type="project" value="InterPro"/>
</dbReference>
<reference evidence="6" key="1">
    <citation type="submission" date="2018-06" db="EMBL/GenBank/DDBJ databases">
        <authorList>
            <person name="Zhirakovskaya E."/>
        </authorList>
    </citation>
    <scope>NUCLEOTIDE SEQUENCE</scope>
</reference>
<accession>A0A3B0S647</accession>
<dbReference type="EMBL" id="UOEC01000166">
    <property type="protein sequence ID" value="VAV99719.1"/>
    <property type="molecule type" value="Genomic_DNA"/>
</dbReference>
<dbReference type="AlphaFoldDB" id="A0A3B0S647"/>
<dbReference type="InterPro" id="IPR036909">
    <property type="entry name" value="Cyt_c-like_dom_sf"/>
</dbReference>
<evidence type="ECO:0000256" key="2">
    <source>
        <dbReference type="ARBA" id="ARBA00022723"/>
    </source>
</evidence>
<evidence type="ECO:0000256" key="4">
    <source>
        <dbReference type="SAM" id="Phobius"/>
    </source>
</evidence>